<proteinExistence type="predicted"/>
<dbReference type="HOGENOM" id="CLU_043139_0_0_11"/>
<dbReference type="InterPro" id="IPR009003">
    <property type="entry name" value="Peptidase_S1_PA"/>
</dbReference>
<keyword evidence="3 5" id="KW-1133">Transmembrane helix</keyword>
<dbReference type="KEGG" id="cmh:VO01_05845"/>
<dbReference type="OrthoDB" id="9766361at2"/>
<keyword evidence="4 5" id="KW-0472">Membrane</keyword>
<dbReference type="InterPro" id="IPR043504">
    <property type="entry name" value="Peptidase_S1_PA_chymotrypsin"/>
</dbReference>
<reference evidence="6 7" key="1">
    <citation type="journal article" date="2015" name="Genome Announc.">
        <title>Complete Genome Sequence of Clavibacter michiganensis subsp. insidiosus R1-1 Using PacBio Single-Molecule Real-Time Technology.</title>
        <authorList>
            <person name="Lu Y."/>
            <person name="Samac D.A."/>
            <person name="Glazebrook J."/>
            <person name="Ishimaru C.A."/>
        </authorList>
    </citation>
    <scope>NUCLEOTIDE SEQUENCE [LARGE SCALE GENOMIC DNA]</scope>
    <source>
        <strain evidence="6 7">R1-1</strain>
    </source>
</reference>
<dbReference type="PANTHER" id="PTHR43019:SF23">
    <property type="entry name" value="PROTEASE DO-LIKE 5, CHLOROPLASTIC"/>
    <property type="match status" value="1"/>
</dbReference>
<evidence type="ECO:0000313" key="6">
    <source>
        <dbReference type="EMBL" id="AJW78716.1"/>
    </source>
</evidence>
<dbReference type="SUPFAM" id="SSF50494">
    <property type="entry name" value="Trypsin-like serine proteases"/>
    <property type="match status" value="1"/>
</dbReference>
<feature type="transmembrane region" description="Helical" evidence="5">
    <location>
        <begin position="28"/>
        <end position="48"/>
    </location>
</feature>
<accession>A0A0D5CGH6</accession>
<keyword evidence="2 5" id="KW-0812">Transmembrane</keyword>
<evidence type="ECO:0000313" key="7">
    <source>
        <dbReference type="Proteomes" id="UP000032604"/>
    </source>
</evidence>
<dbReference type="PATRIC" id="fig|33014.5.peg.1221"/>
<dbReference type="InterPro" id="IPR001940">
    <property type="entry name" value="Peptidase_S1C"/>
</dbReference>
<dbReference type="Proteomes" id="UP000032604">
    <property type="component" value="Chromosome"/>
</dbReference>
<name>A0A0D5CGH6_9MICO</name>
<keyword evidence="6" id="KW-0645">Protease</keyword>
<dbReference type="InterPro" id="IPR003825">
    <property type="entry name" value="Colicin-V_CvpA"/>
</dbReference>
<dbReference type="GO" id="GO:0006508">
    <property type="term" value="P:proteolysis"/>
    <property type="evidence" value="ECO:0007669"/>
    <property type="project" value="UniProtKB-KW"/>
</dbReference>
<dbReference type="AlphaFoldDB" id="A0A0D5CGH6"/>
<evidence type="ECO:0000256" key="1">
    <source>
        <dbReference type="ARBA" id="ARBA00004141"/>
    </source>
</evidence>
<evidence type="ECO:0000256" key="2">
    <source>
        <dbReference type="ARBA" id="ARBA00022692"/>
    </source>
</evidence>
<gene>
    <name evidence="6" type="ORF">VO01_05845</name>
</gene>
<dbReference type="Gene3D" id="2.40.10.10">
    <property type="entry name" value="Trypsin-like serine proteases"/>
    <property type="match status" value="2"/>
</dbReference>
<feature type="transmembrane region" description="Helical" evidence="5">
    <location>
        <begin position="68"/>
        <end position="96"/>
    </location>
</feature>
<dbReference type="Pfam" id="PF13365">
    <property type="entry name" value="Trypsin_2"/>
    <property type="match status" value="1"/>
</dbReference>
<keyword evidence="6" id="KW-0378">Hydrolase</keyword>
<dbReference type="PRINTS" id="PR00834">
    <property type="entry name" value="PROTEASES2C"/>
</dbReference>
<evidence type="ECO:0000256" key="4">
    <source>
        <dbReference type="ARBA" id="ARBA00023136"/>
    </source>
</evidence>
<dbReference type="InterPro" id="IPR047680">
    <property type="entry name" value="MarP-like"/>
</dbReference>
<dbReference type="EMBL" id="CP011043">
    <property type="protein sequence ID" value="AJW78716.1"/>
    <property type="molecule type" value="Genomic_DNA"/>
</dbReference>
<dbReference type="GO" id="GO:0004252">
    <property type="term" value="F:serine-type endopeptidase activity"/>
    <property type="evidence" value="ECO:0007669"/>
    <property type="project" value="InterPro"/>
</dbReference>
<feature type="transmembrane region" description="Helical" evidence="5">
    <location>
        <begin position="108"/>
        <end position="129"/>
    </location>
</feature>
<evidence type="ECO:0000256" key="5">
    <source>
        <dbReference type="SAM" id="Phobius"/>
    </source>
</evidence>
<organism evidence="6 7">
    <name type="scientific">Clavibacter michiganensis subsp. insidiosus</name>
    <dbReference type="NCBI Taxonomy" id="33014"/>
    <lineage>
        <taxon>Bacteria</taxon>
        <taxon>Bacillati</taxon>
        <taxon>Actinomycetota</taxon>
        <taxon>Actinomycetes</taxon>
        <taxon>Micrococcales</taxon>
        <taxon>Microbacteriaceae</taxon>
        <taxon>Clavibacter</taxon>
    </lineage>
</organism>
<dbReference type="GO" id="GO:0016020">
    <property type="term" value="C:membrane"/>
    <property type="evidence" value="ECO:0007669"/>
    <property type="project" value="UniProtKB-SubCell"/>
</dbReference>
<dbReference type="Pfam" id="PF02674">
    <property type="entry name" value="Colicin_V"/>
    <property type="match status" value="1"/>
</dbReference>
<dbReference type="NCBIfam" id="NF033740">
    <property type="entry name" value="MarP_fam_protase"/>
    <property type="match status" value="1"/>
</dbReference>
<protein>
    <submittedName>
        <fullName evidence="6">Serine protease</fullName>
    </submittedName>
</protein>
<feature type="transmembrane region" description="Helical" evidence="5">
    <location>
        <begin position="6"/>
        <end position="23"/>
    </location>
</feature>
<evidence type="ECO:0000256" key="3">
    <source>
        <dbReference type="ARBA" id="ARBA00022989"/>
    </source>
</evidence>
<dbReference type="GO" id="GO:0009403">
    <property type="term" value="P:toxin biosynthetic process"/>
    <property type="evidence" value="ECO:0007669"/>
    <property type="project" value="InterPro"/>
</dbReference>
<dbReference type="MEROPS" id="S01.513"/>
<sequence length="399" mass="40187">MQVSPAVDIVILVVAVLAALAGWRRGAIVTIAGLAGIVLGVLLALWITPAFLALLDQFGVATGIIRTLAAALLMLVTTSLVSGILAQVASVLTRLLRPRGAARGLDRGIGAVAGLAAWAVSVWFIGGFLGSSGVIPAVQLASSSRILATLDRVSPISSGTALSTLDDALHDVGYPRVFANGEGAIADTAAPDADVPDAVRRSASSVVKVLSSAPACGTSSSGSGWVVQGDRVVTNAHVVTGSDQVYVQQGGTGQLLEADLVVFDPARDVAILAVPGLTAAPLALGDELAASDAAVVAGYPGGGPYQATGARIREVVEALGTDIQHEQPVTREVYSVRGTVRPGDSGGALFDAQGRVIGLVFATSTVDSQTGYAMTLDEIAPVLQQAGATTPVGSGRCSV</sequence>
<dbReference type="PANTHER" id="PTHR43019">
    <property type="entry name" value="SERINE ENDOPROTEASE DEGS"/>
    <property type="match status" value="1"/>
</dbReference>
<comment type="subcellular location">
    <subcellularLocation>
        <location evidence="1">Membrane</location>
        <topology evidence="1">Multi-pass membrane protein</topology>
    </subcellularLocation>
</comment>